<dbReference type="Pfam" id="PF22422">
    <property type="entry name" value="MGH1-like_GH"/>
    <property type="match status" value="1"/>
</dbReference>
<dbReference type="InterPro" id="IPR054491">
    <property type="entry name" value="MGH1-like_GH"/>
</dbReference>
<reference evidence="6 7" key="1">
    <citation type="submission" date="2020-11" db="EMBL/GenBank/DDBJ databases">
        <title>Pedobacter endophytica, an endophytic bacteria isolated form Carex pumila.</title>
        <authorList>
            <person name="Peng Y."/>
            <person name="Jiang L."/>
            <person name="Lee J."/>
        </authorList>
    </citation>
    <scope>NUCLEOTIDE SEQUENCE [LARGE SCALE GENOMIC DNA]</scope>
    <source>
        <strain evidence="6 7">JBR3-12</strain>
    </source>
</reference>
<gene>
    <name evidence="6" type="ORF">IZT61_06585</name>
</gene>
<proteinExistence type="inferred from homology"/>
<dbReference type="InterPro" id="IPR008928">
    <property type="entry name" value="6-hairpin_glycosidase_sf"/>
</dbReference>
<feature type="signal peptide" evidence="4">
    <location>
        <begin position="1"/>
        <end position="23"/>
    </location>
</feature>
<dbReference type="GO" id="GO:0004573">
    <property type="term" value="F:Glc3Man9GlcNAc2 oligosaccharide glucosidase activity"/>
    <property type="evidence" value="ECO:0007669"/>
    <property type="project" value="InterPro"/>
</dbReference>
<dbReference type="Gene3D" id="1.50.10.10">
    <property type="match status" value="1"/>
</dbReference>
<evidence type="ECO:0000256" key="4">
    <source>
        <dbReference type="SAM" id="SignalP"/>
    </source>
</evidence>
<keyword evidence="2" id="KW-0378">Hydrolase</keyword>
<evidence type="ECO:0000313" key="7">
    <source>
        <dbReference type="Proteomes" id="UP000594759"/>
    </source>
</evidence>
<dbReference type="SUPFAM" id="SSF48208">
    <property type="entry name" value="Six-hairpin glycosidases"/>
    <property type="match status" value="1"/>
</dbReference>
<dbReference type="EMBL" id="CP064939">
    <property type="protein sequence ID" value="QPH40926.1"/>
    <property type="molecule type" value="Genomic_DNA"/>
</dbReference>
<dbReference type="GO" id="GO:0006487">
    <property type="term" value="P:protein N-linked glycosylation"/>
    <property type="evidence" value="ECO:0007669"/>
    <property type="project" value="TreeGrafter"/>
</dbReference>
<sequence>MNKIHLFLLTTGFLTAFALHSKAQPDPSIYTSWENGFTTSLKNTLDMALPPFGPYSDRYNGISHIPAKNNGFRFDVIVQPSFYMRNITPLANVKRESGYHPWESTPDLSFFSYRYQLEWKDRVYCDVSFNKVDDQTRLIRAEFVNNTENNRSLALNIFNTIVFPFEKRIRAILPQNAVWQKAADYKSFREKTYSWNYNLVYDGQLRGQVKDELAVSGNAIIAGANNTVIDYLRLINNGRLRKGTLLLRYKKLAEGNTTIQVNLNNELANTVDLGSEREFALAKIPLNKIPDGEVTLSLKFLNGSAVRLEGFTLINEEDAAKVTFTEDKLNYISKRIKAGLPNAIILKYDDINEYYGLIWSDLSAEKRELFDSNADKAIAVFNNLVRSGNKPSETVRIKGNNEGWFFNIFSAPIIVKPHETATGYAYLVCGTDENEVTEKLNDLNTRWPQAESIYHRQRVKSKESNINPTGETYRFSQQLMKATALTNLIYPSFAQNQFIKHTTPGKRWSSLYTWDSGFIGLGFSALNLGRALESLNAYTMDSTRQSAFLEHGTPLPTQAYLFNEIWNKSQNLEYLKYFYPRLKRYYNYLSGAESSPTRKLKSNLIATWDIFYNSGGWDDYSPQVYVHQKKLESTVAPTINTAHQIRFAKFLKMAAWQLGRNEDIKKYDEEIIKYTKALQQLAWDETSGYYGYVQHDKSGNALGILRHLSGKNFNMGLDGCSPLLAGICNEDQTRKIVDHLFTKGELWSVHGITAIDQSAPYYDKDGYWNGRVWMPHQWFFWKTMLDLNEPDKAIQIAKTALEVWKRETEDTYNCWENFSVETGNGGGWHQFGALSSPVLNWYEALYKAGTVTHGFDVWPISEKFSAFNDEFNGKFKLFGSSSKLKSTLLICLDQKNAYEAFCNGEKVQLKKIHEGLYSVALTAIDNDDNIADLSIVKKK</sequence>
<dbReference type="Proteomes" id="UP000594759">
    <property type="component" value="Chromosome"/>
</dbReference>
<dbReference type="AlphaFoldDB" id="A0A7S9Q0L9"/>
<evidence type="ECO:0000259" key="5">
    <source>
        <dbReference type="Pfam" id="PF22422"/>
    </source>
</evidence>
<evidence type="ECO:0000256" key="1">
    <source>
        <dbReference type="ARBA" id="ARBA00010833"/>
    </source>
</evidence>
<dbReference type="PANTHER" id="PTHR10412">
    <property type="entry name" value="MANNOSYL-OLIGOSACCHARIDE GLUCOSIDASE"/>
    <property type="match status" value="1"/>
</dbReference>
<organism evidence="6 7">
    <name type="scientific">Pedobacter endophyticus</name>
    <dbReference type="NCBI Taxonomy" id="2789740"/>
    <lineage>
        <taxon>Bacteria</taxon>
        <taxon>Pseudomonadati</taxon>
        <taxon>Bacteroidota</taxon>
        <taxon>Sphingobacteriia</taxon>
        <taxon>Sphingobacteriales</taxon>
        <taxon>Sphingobacteriaceae</taxon>
        <taxon>Pedobacter</taxon>
    </lineage>
</organism>
<keyword evidence="7" id="KW-1185">Reference proteome</keyword>
<feature type="domain" description="Mannosylglycerate hydrolase MGH1-like glycoside hydrolase" evidence="5">
    <location>
        <begin position="513"/>
        <end position="831"/>
    </location>
</feature>
<dbReference type="InterPro" id="IPR012341">
    <property type="entry name" value="6hp_glycosidase-like_sf"/>
</dbReference>
<dbReference type="GO" id="GO:0009311">
    <property type="term" value="P:oligosaccharide metabolic process"/>
    <property type="evidence" value="ECO:0007669"/>
    <property type="project" value="InterPro"/>
</dbReference>
<dbReference type="KEGG" id="pex:IZT61_06585"/>
<dbReference type="RefSeq" id="WP_196100378.1">
    <property type="nucleotide sequence ID" value="NZ_CP064939.1"/>
</dbReference>
<evidence type="ECO:0000256" key="3">
    <source>
        <dbReference type="ARBA" id="ARBA00023295"/>
    </source>
</evidence>
<evidence type="ECO:0000313" key="6">
    <source>
        <dbReference type="EMBL" id="QPH40926.1"/>
    </source>
</evidence>
<comment type="similarity">
    <text evidence="1">Belongs to the glycosyl hydrolase 63 family.</text>
</comment>
<name>A0A7S9Q0L9_9SPHI</name>
<evidence type="ECO:0000256" key="2">
    <source>
        <dbReference type="ARBA" id="ARBA00022801"/>
    </source>
</evidence>
<keyword evidence="4" id="KW-0732">Signal</keyword>
<dbReference type="PANTHER" id="PTHR10412:SF11">
    <property type="entry name" value="MANNOSYL-OLIGOSACCHARIDE GLUCOSIDASE"/>
    <property type="match status" value="1"/>
</dbReference>
<dbReference type="InterPro" id="IPR004888">
    <property type="entry name" value="Glycoside_hydrolase_63"/>
</dbReference>
<protein>
    <recommendedName>
        <fullName evidence="5">Mannosylglycerate hydrolase MGH1-like glycoside hydrolase domain-containing protein</fullName>
    </recommendedName>
</protein>
<accession>A0A7S9Q0L9</accession>
<keyword evidence="3" id="KW-0326">Glycosidase</keyword>
<feature type="chain" id="PRO_5032869101" description="Mannosylglycerate hydrolase MGH1-like glycoside hydrolase domain-containing protein" evidence="4">
    <location>
        <begin position="24"/>
        <end position="939"/>
    </location>
</feature>